<proteinExistence type="inferred from homology"/>
<dbReference type="SUPFAM" id="SSF48024">
    <property type="entry name" value="N-terminal domain of DnaB helicase"/>
    <property type="match status" value="1"/>
</dbReference>
<dbReference type="Gene3D" id="1.10.860.10">
    <property type="entry name" value="DNAb Helicase, Chain A"/>
    <property type="match status" value="1"/>
</dbReference>
<dbReference type="GO" id="GO:0043139">
    <property type="term" value="F:5'-3' DNA helicase activity"/>
    <property type="evidence" value="ECO:0007669"/>
    <property type="project" value="UniProtKB-EC"/>
</dbReference>
<comment type="catalytic activity">
    <reaction evidence="10 12">
        <text>ATP + H2O = ADP + phosphate + H(+)</text>
        <dbReference type="Rhea" id="RHEA:13065"/>
        <dbReference type="ChEBI" id="CHEBI:15377"/>
        <dbReference type="ChEBI" id="CHEBI:15378"/>
        <dbReference type="ChEBI" id="CHEBI:30616"/>
        <dbReference type="ChEBI" id="CHEBI:43474"/>
        <dbReference type="ChEBI" id="CHEBI:456216"/>
        <dbReference type="EC" id="5.6.2.3"/>
    </reaction>
</comment>
<comment type="caution">
    <text evidence="14">The sequence shown here is derived from an EMBL/GenBank/DDBJ whole genome shotgun (WGS) entry which is preliminary data.</text>
</comment>
<comment type="function">
    <text evidence="12">The main replicative DNA helicase, it participates in initiation and elongation during chromosome replication. Travels ahead of the DNA replisome, separating dsDNA into templates for DNA synthesis. A processive ATP-dependent 5'-3' DNA helicase it has DNA-dependent ATPase activity.</text>
</comment>
<keyword evidence="7 12" id="KW-0067">ATP-binding</keyword>
<dbReference type="NCBIfam" id="TIGR00665">
    <property type="entry name" value="DnaB"/>
    <property type="match status" value="1"/>
</dbReference>
<keyword evidence="5 12" id="KW-0378">Hydrolase</keyword>
<protein>
    <recommendedName>
        <fullName evidence="11 12">Replicative DNA helicase</fullName>
        <ecNumber evidence="11 12">5.6.2.3</ecNumber>
    </recommendedName>
</protein>
<feature type="domain" description="SF4 helicase" evidence="13">
    <location>
        <begin position="172"/>
        <end position="441"/>
    </location>
</feature>
<dbReference type="InterPro" id="IPR007693">
    <property type="entry name" value="DNA_helicase_DnaB-like_N"/>
</dbReference>
<keyword evidence="4 12" id="KW-0547">Nucleotide-binding</keyword>
<dbReference type="AlphaFoldDB" id="A0A520MTB0"/>
<dbReference type="InterPro" id="IPR016136">
    <property type="entry name" value="DNA_helicase_N/primase_C"/>
</dbReference>
<reference evidence="14 15" key="1">
    <citation type="submission" date="2019-02" db="EMBL/GenBank/DDBJ databases">
        <title>Prokaryotic population dynamics and viral predation in marine succession experiment using metagenomics: the confinement effect.</title>
        <authorList>
            <person name="Haro-Moreno J.M."/>
            <person name="Rodriguez-Valera F."/>
            <person name="Lopez-Perez M."/>
        </authorList>
    </citation>
    <scope>NUCLEOTIDE SEQUENCE [LARGE SCALE GENOMIC DNA]</scope>
    <source>
        <strain evidence="14">MED-G166</strain>
    </source>
</reference>
<dbReference type="CDD" id="cd00984">
    <property type="entry name" value="DnaB_C"/>
    <property type="match status" value="1"/>
</dbReference>
<dbReference type="PANTHER" id="PTHR30153:SF2">
    <property type="entry name" value="REPLICATIVE DNA HELICASE"/>
    <property type="match status" value="1"/>
</dbReference>
<dbReference type="GO" id="GO:0005524">
    <property type="term" value="F:ATP binding"/>
    <property type="evidence" value="ECO:0007669"/>
    <property type="project" value="UniProtKB-UniRule"/>
</dbReference>
<organism evidence="14 15">
    <name type="scientific">SAR86 cluster bacterium</name>
    <dbReference type="NCBI Taxonomy" id="2030880"/>
    <lineage>
        <taxon>Bacteria</taxon>
        <taxon>Pseudomonadati</taxon>
        <taxon>Pseudomonadota</taxon>
        <taxon>Gammaproteobacteria</taxon>
        <taxon>SAR86 cluster</taxon>
    </lineage>
</organism>
<dbReference type="PANTHER" id="PTHR30153">
    <property type="entry name" value="REPLICATIVE DNA HELICASE DNAB"/>
    <property type="match status" value="1"/>
</dbReference>
<dbReference type="EC" id="5.6.2.3" evidence="11 12"/>
<dbReference type="InterPro" id="IPR036185">
    <property type="entry name" value="DNA_heli_DnaB-like_N_sf"/>
</dbReference>
<evidence type="ECO:0000313" key="14">
    <source>
        <dbReference type="EMBL" id="RZO24465.1"/>
    </source>
</evidence>
<dbReference type="Pfam" id="PF03796">
    <property type="entry name" value="DnaB_C"/>
    <property type="match status" value="1"/>
</dbReference>
<dbReference type="InterPro" id="IPR027417">
    <property type="entry name" value="P-loop_NTPase"/>
</dbReference>
<gene>
    <name evidence="14" type="primary">dnaB</name>
    <name evidence="14" type="ORF">EVA99_01570</name>
</gene>
<sequence>MPSNTELEQAVLGSLLLSVEKYPEVDALITSGDFESDVHREIYECIKELADQGKATDHITVSKLLDRKNSLKRVGGVDYLKELQTIPITAFNADSYANSVKEQSVDRNLRKVLNELLSTAKDPKGKTSDDLLNDAETKIFELSENRSKTDSLKKIDEYVGQTLDRLDELAKKQGELIGLSSGFKAVDGITQGLQDEDLIVIAGRPSMGKTSLAMNIAENIAKNEDGCVAVFSLEMSSQSLTARMMASMAGISQSNVKSANLTDRQWEKIAQQSAKLKDLDIFIDDTPNISPVEIRAKSRRLAKQYRDKGGLSLVVIDYIQLMQMPSRSENRVNELSDISRALKGLAKEVKAPVIVLSQLNRGVEQRPNKRPQMSDLRDSGAIEQDADLIFMLYRDWVYNKNEEWKSVAELNLVKHRNGPTKRVLLSFRDELTRFDNLAPEVMNSYAQDRTED</sequence>
<dbReference type="InterPro" id="IPR007692">
    <property type="entry name" value="DNA_helicase_DnaB"/>
</dbReference>
<dbReference type="GO" id="GO:0006269">
    <property type="term" value="P:DNA replication, synthesis of primer"/>
    <property type="evidence" value="ECO:0007669"/>
    <property type="project" value="UniProtKB-UniRule"/>
</dbReference>
<evidence type="ECO:0000256" key="4">
    <source>
        <dbReference type="ARBA" id="ARBA00022741"/>
    </source>
</evidence>
<evidence type="ECO:0000256" key="5">
    <source>
        <dbReference type="ARBA" id="ARBA00022801"/>
    </source>
</evidence>
<name>A0A520MTB0_9GAMM</name>
<dbReference type="SUPFAM" id="SSF52540">
    <property type="entry name" value="P-loop containing nucleoside triphosphate hydrolases"/>
    <property type="match status" value="1"/>
</dbReference>
<dbReference type="InterPro" id="IPR007694">
    <property type="entry name" value="DNA_helicase_DnaB-like_C"/>
</dbReference>
<evidence type="ECO:0000256" key="9">
    <source>
        <dbReference type="ARBA" id="ARBA00023235"/>
    </source>
</evidence>
<evidence type="ECO:0000256" key="7">
    <source>
        <dbReference type="ARBA" id="ARBA00022840"/>
    </source>
</evidence>
<dbReference type="GO" id="GO:0016887">
    <property type="term" value="F:ATP hydrolysis activity"/>
    <property type="evidence" value="ECO:0007669"/>
    <property type="project" value="RHEA"/>
</dbReference>
<evidence type="ECO:0000256" key="1">
    <source>
        <dbReference type="ARBA" id="ARBA00008428"/>
    </source>
</evidence>
<dbReference type="Proteomes" id="UP000320146">
    <property type="component" value="Unassembled WGS sequence"/>
</dbReference>
<dbReference type="GO" id="GO:0003677">
    <property type="term" value="F:DNA binding"/>
    <property type="evidence" value="ECO:0007669"/>
    <property type="project" value="UniProtKB-UniRule"/>
</dbReference>
<evidence type="ECO:0000256" key="6">
    <source>
        <dbReference type="ARBA" id="ARBA00022806"/>
    </source>
</evidence>
<keyword evidence="8 12" id="KW-0238">DNA-binding</keyword>
<evidence type="ECO:0000259" key="13">
    <source>
        <dbReference type="PROSITE" id="PS51199"/>
    </source>
</evidence>
<dbReference type="GO" id="GO:1990077">
    <property type="term" value="C:primosome complex"/>
    <property type="evidence" value="ECO:0007669"/>
    <property type="project" value="UniProtKB-UniRule"/>
</dbReference>
<dbReference type="EMBL" id="SHBL01000007">
    <property type="protein sequence ID" value="RZO24465.1"/>
    <property type="molecule type" value="Genomic_DNA"/>
</dbReference>
<accession>A0A520MTB0</accession>
<evidence type="ECO:0000256" key="2">
    <source>
        <dbReference type="ARBA" id="ARBA00022515"/>
    </source>
</evidence>
<evidence type="ECO:0000256" key="11">
    <source>
        <dbReference type="NCBIfam" id="TIGR00665"/>
    </source>
</evidence>
<evidence type="ECO:0000313" key="15">
    <source>
        <dbReference type="Proteomes" id="UP000320146"/>
    </source>
</evidence>
<keyword evidence="2 12" id="KW-0639">Primosome</keyword>
<dbReference type="GO" id="GO:0005829">
    <property type="term" value="C:cytosol"/>
    <property type="evidence" value="ECO:0007669"/>
    <property type="project" value="TreeGrafter"/>
</dbReference>
<comment type="similarity">
    <text evidence="1 12">Belongs to the helicase family. DnaB subfamily.</text>
</comment>
<keyword evidence="6 12" id="KW-0347">Helicase</keyword>
<evidence type="ECO:0000256" key="3">
    <source>
        <dbReference type="ARBA" id="ARBA00022705"/>
    </source>
</evidence>
<dbReference type="Pfam" id="PF00772">
    <property type="entry name" value="DnaB"/>
    <property type="match status" value="1"/>
</dbReference>
<evidence type="ECO:0000256" key="10">
    <source>
        <dbReference type="ARBA" id="ARBA00048954"/>
    </source>
</evidence>
<dbReference type="Gene3D" id="3.40.50.300">
    <property type="entry name" value="P-loop containing nucleotide triphosphate hydrolases"/>
    <property type="match status" value="1"/>
</dbReference>
<dbReference type="InterPro" id="IPR003593">
    <property type="entry name" value="AAA+_ATPase"/>
</dbReference>
<keyword evidence="3 12" id="KW-0235">DNA replication</keyword>
<dbReference type="PROSITE" id="PS51199">
    <property type="entry name" value="SF4_HELICASE"/>
    <property type="match status" value="1"/>
</dbReference>
<dbReference type="SMART" id="SM00382">
    <property type="entry name" value="AAA"/>
    <property type="match status" value="1"/>
</dbReference>
<evidence type="ECO:0000256" key="8">
    <source>
        <dbReference type="ARBA" id="ARBA00023125"/>
    </source>
</evidence>
<evidence type="ECO:0000256" key="12">
    <source>
        <dbReference type="RuleBase" id="RU362085"/>
    </source>
</evidence>
<keyword evidence="9" id="KW-0413">Isomerase</keyword>